<keyword evidence="1" id="KW-0285">Flavoprotein</keyword>
<evidence type="ECO:0000256" key="4">
    <source>
        <dbReference type="ARBA" id="ARBA00023033"/>
    </source>
</evidence>
<evidence type="ECO:0000256" key="1">
    <source>
        <dbReference type="ARBA" id="ARBA00022630"/>
    </source>
</evidence>
<gene>
    <name evidence="6" type="ORF">BE15_47725</name>
</gene>
<evidence type="ECO:0000259" key="5">
    <source>
        <dbReference type="Pfam" id="PF00296"/>
    </source>
</evidence>
<dbReference type="PANTHER" id="PTHR42847">
    <property type="entry name" value="ALKANESULFONATE MONOOXYGENASE"/>
    <property type="match status" value="1"/>
</dbReference>
<evidence type="ECO:0000256" key="2">
    <source>
        <dbReference type="ARBA" id="ARBA00022643"/>
    </source>
</evidence>
<dbReference type="Pfam" id="PF00296">
    <property type="entry name" value="Bac_luciferase"/>
    <property type="match status" value="1"/>
</dbReference>
<dbReference type="PANTHER" id="PTHR42847:SF4">
    <property type="entry name" value="ALKANESULFONATE MONOOXYGENASE-RELATED"/>
    <property type="match status" value="1"/>
</dbReference>
<dbReference type="GO" id="GO:0016705">
    <property type="term" value="F:oxidoreductase activity, acting on paired donors, with incorporation or reduction of molecular oxygen"/>
    <property type="evidence" value="ECO:0007669"/>
    <property type="project" value="InterPro"/>
</dbReference>
<evidence type="ECO:0000256" key="3">
    <source>
        <dbReference type="ARBA" id="ARBA00023002"/>
    </source>
</evidence>
<dbReference type="InterPro" id="IPR036661">
    <property type="entry name" value="Luciferase-like_sf"/>
</dbReference>
<dbReference type="InterPro" id="IPR050172">
    <property type="entry name" value="SsuD_RutA_monooxygenase"/>
</dbReference>
<dbReference type="EMBL" id="JEMA01000168">
    <property type="protein sequence ID" value="KYF73795.1"/>
    <property type="molecule type" value="Genomic_DNA"/>
</dbReference>
<protein>
    <recommendedName>
        <fullName evidence="5">Luciferase-like domain-containing protein</fullName>
    </recommendedName>
</protein>
<dbReference type="SUPFAM" id="SSF51679">
    <property type="entry name" value="Bacterial luciferase-like"/>
    <property type="match status" value="1"/>
</dbReference>
<feature type="domain" description="Luciferase-like" evidence="5">
    <location>
        <begin position="31"/>
        <end position="333"/>
    </location>
</feature>
<dbReference type="RefSeq" id="WP_061605592.1">
    <property type="nucleotide sequence ID" value="NZ_JEMA01000168.1"/>
</dbReference>
<proteinExistence type="predicted"/>
<name>A0A150R0P7_SORCE</name>
<keyword evidence="4" id="KW-0503">Monooxygenase</keyword>
<keyword evidence="2" id="KW-0288">FMN</keyword>
<reference evidence="6 7" key="1">
    <citation type="submission" date="2014-02" db="EMBL/GenBank/DDBJ databases">
        <title>The small core and large imbalanced accessory genome model reveals a collaborative survival strategy of Sorangium cellulosum strains in nature.</title>
        <authorList>
            <person name="Han K."/>
            <person name="Peng R."/>
            <person name="Blom J."/>
            <person name="Li Y.-Z."/>
        </authorList>
    </citation>
    <scope>NUCLEOTIDE SEQUENCE [LARGE SCALE GENOMIC DNA]</scope>
    <source>
        <strain evidence="6 7">So0008-312</strain>
    </source>
</reference>
<evidence type="ECO:0000313" key="7">
    <source>
        <dbReference type="Proteomes" id="UP000075260"/>
    </source>
</evidence>
<dbReference type="Proteomes" id="UP000075260">
    <property type="component" value="Unassembled WGS sequence"/>
</dbReference>
<organism evidence="6 7">
    <name type="scientific">Sorangium cellulosum</name>
    <name type="common">Polyangium cellulosum</name>
    <dbReference type="NCBI Taxonomy" id="56"/>
    <lineage>
        <taxon>Bacteria</taxon>
        <taxon>Pseudomonadati</taxon>
        <taxon>Myxococcota</taxon>
        <taxon>Polyangia</taxon>
        <taxon>Polyangiales</taxon>
        <taxon>Polyangiaceae</taxon>
        <taxon>Sorangium</taxon>
    </lineage>
</organism>
<dbReference type="AlphaFoldDB" id="A0A150R0P7"/>
<sequence>MQQTTSAAGRSGHLELGLFGANSTGTSMSKVPGRWHPTWENNRDLVLAAEAAGLDFHIPLARWRGHGGESDPLGVTFDAIAWTASLLAITRRIKLFTTVHTPFTHPLVAAKQLATMDQIGEGRVGLNIVSGWHREEADMFGIAQREHDERYEYTKEWLEVMLEVWSQDRPFHHEGRFFNLRGVVGDPKPRGGKVTLMSAGASRAGRSFAIGHCDLLFTILTAPEACRDEVAKVKEAAWNADRHVDVYTGAFIVCRPTRKEAVEYHEHVSREMADEVAIDNAMRQLGVNCHSFTPEFYAAFRGRFASGYGHYPVVGDPGDVAEELRRIRDLGVRGLAISFIDFAGELPYFRDEVLPRLAEMGVRRAG</sequence>
<evidence type="ECO:0000313" key="6">
    <source>
        <dbReference type="EMBL" id="KYF73795.1"/>
    </source>
</evidence>
<dbReference type="GO" id="GO:0004497">
    <property type="term" value="F:monooxygenase activity"/>
    <property type="evidence" value="ECO:0007669"/>
    <property type="project" value="UniProtKB-KW"/>
</dbReference>
<comment type="caution">
    <text evidence="6">The sequence shown here is derived from an EMBL/GenBank/DDBJ whole genome shotgun (WGS) entry which is preliminary data.</text>
</comment>
<accession>A0A150R0P7</accession>
<dbReference type="Gene3D" id="3.20.20.30">
    <property type="entry name" value="Luciferase-like domain"/>
    <property type="match status" value="1"/>
</dbReference>
<keyword evidence="3" id="KW-0560">Oxidoreductase</keyword>
<dbReference type="InterPro" id="IPR011251">
    <property type="entry name" value="Luciferase-like_dom"/>
</dbReference>